<reference evidence="1 2" key="2">
    <citation type="submission" date="2010-03" db="EMBL/GenBank/DDBJ databases">
        <authorList>
            <person name="Pajon A."/>
        </authorList>
    </citation>
    <scope>NUCLEOTIDE SEQUENCE [LARGE SCALE GENOMIC DNA]</scope>
    <source>
        <strain evidence="1 2">XB6B4</strain>
    </source>
</reference>
<accession>D4KZU5</accession>
<gene>
    <name evidence="1" type="ORF">RO1_23980</name>
</gene>
<proteinExistence type="predicted"/>
<dbReference type="EMBL" id="FP929050">
    <property type="protein sequence ID" value="CBL12885.1"/>
    <property type="molecule type" value="Genomic_DNA"/>
</dbReference>
<dbReference type="Proteomes" id="UP000008953">
    <property type="component" value="Chromosome"/>
</dbReference>
<protein>
    <submittedName>
        <fullName evidence="1">Uncharacterized protein</fullName>
    </submittedName>
</protein>
<name>D4KZU5_9FIRM</name>
<dbReference type="HOGENOM" id="CLU_2384317_0_0_9"/>
<dbReference type="KEGG" id="rix:RO1_23980"/>
<reference evidence="1 2" key="1">
    <citation type="submission" date="2010-03" db="EMBL/GenBank/DDBJ databases">
        <title>The genome sequence of Roseburia intestinalis XB6B4.</title>
        <authorList>
            <consortium name="metaHIT consortium -- http://www.metahit.eu/"/>
            <person name="Pajon A."/>
            <person name="Turner K."/>
            <person name="Parkhill J."/>
            <person name="Bernalier A."/>
        </authorList>
    </citation>
    <scope>NUCLEOTIDE SEQUENCE [LARGE SCALE GENOMIC DNA]</scope>
    <source>
        <strain evidence="1 2">XB6B4</strain>
    </source>
</reference>
<organism evidence="1 2">
    <name type="scientific">Roseburia intestinalis XB6B4</name>
    <dbReference type="NCBI Taxonomy" id="718255"/>
    <lineage>
        <taxon>Bacteria</taxon>
        <taxon>Bacillati</taxon>
        <taxon>Bacillota</taxon>
        <taxon>Clostridia</taxon>
        <taxon>Lachnospirales</taxon>
        <taxon>Lachnospiraceae</taxon>
        <taxon>Roseburia</taxon>
    </lineage>
</organism>
<sequence length="94" mass="11488">MKKNEVRTITVRVEVTNKHRHFENFYSREIISPVNELKITLVIPSKYKVKSILKEEIYGSFRDERSISKKEDFNMVYVWTIPKPKMRYEYKISW</sequence>
<evidence type="ECO:0000313" key="1">
    <source>
        <dbReference type="EMBL" id="CBL12885.1"/>
    </source>
</evidence>
<evidence type="ECO:0000313" key="2">
    <source>
        <dbReference type="Proteomes" id="UP000008953"/>
    </source>
</evidence>
<dbReference type="AlphaFoldDB" id="D4KZU5"/>